<evidence type="ECO:0000259" key="1">
    <source>
        <dbReference type="Pfam" id="PF00561"/>
    </source>
</evidence>
<evidence type="ECO:0000313" key="3">
    <source>
        <dbReference type="Proteomes" id="UP000019277"/>
    </source>
</evidence>
<dbReference type="InterPro" id="IPR036291">
    <property type="entry name" value="NAD(P)-bd_dom_sf"/>
</dbReference>
<dbReference type="SUPFAM" id="SSF51735">
    <property type="entry name" value="NAD(P)-binding Rossmann-fold domains"/>
    <property type="match status" value="1"/>
</dbReference>
<organism evidence="2 3">
    <name type="scientific">Actinokineospora spheciospongiae</name>
    <dbReference type="NCBI Taxonomy" id="909613"/>
    <lineage>
        <taxon>Bacteria</taxon>
        <taxon>Bacillati</taxon>
        <taxon>Actinomycetota</taxon>
        <taxon>Actinomycetes</taxon>
        <taxon>Pseudonocardiales</taxon>
        <taxon>Pseudonocardiaceae</taxon>
        <taxon>Actinokineospora</taxon>
    </lineage>
</organism>
<reference evidence="2 3" key="1">
    <citation type="journal article" date="2014" name="Genome Announc.">
        <title>Draft Genome Sequence of the Antitrypanosomally Active Sponge-Associated Bacterium Actinokineospora sp. Strain EG49.</title>
        <authorList>
            <person name="Harjes J."/>
            <person name="Ryu T."/>
            <person name="Abdelmohsen U.R."/>
            <person name="Moitinho-Silva L."/>
            <person name="Horn H."/>
            <person name="Ravasi T."/>
            <person name="Hentschel U."/>
        </authorList>
    </citation>
    <scope>NUCLEOTIDE SEQUENCE [LARGE SCALE GENOMIC DNA]</scope>
    <source>
        <strain evidence="2 3">EG49</strain>
    </source>
</reference>
<keyword evidence="3" id="KW-1185">Reference proteome</keyword>
<name>W7IM81_9PSEU</name>
<dbReference type="AlphaFoldDB" id="W7IM81"/>
<protein>
    <submittedName>
        <fullName evidence="2">Alpha/beta hydrolase fold-1</fullName>
    </submittedName>
</protein>
<dbReference type="Proteomes" id="UP000019277">
    <property type="component" value="Unassembled WGS sequence"/>
</dbReference>
<gene>
    <name evidence="2" type="ORF">UO65_3221</name>
</gene>
<dbReference type="RefSeq" id="WP_035283227.1">
    <property type="nucleotide sequence ID" value="NZ_AYXG01000109.1"/>
</dbReference>
<dbReference type="Gene3D" id="3.40.50.1820">
    <property type="entry name" value="alpha/beta hydrolase"/>
    <property type="match status" value="1"/>
</dbReference>
<dbReference type="InterPro" id="IPR029058">
    <property type="entry name" value="AB_hydrolase_fold"/>
</dbReference>
<dbReference type="EMBL" id="AYXG01000109">
    <property type="protein sequence ID" value="EWC61483.1"/>
    <property type="molecule type" value="Genomic_DNA"/>
</dbReference>
<sequence>MADTVLITGSAVLLGAHLAARRLAASDDYVIFAPWGTDQPGRADLTAAVRRVLRASTGAGPGPAVDIGRMRCLPYGEGLARALPEGWETAEVWCVTGTPKVSGAQLAAADLVGTRRLLEELGPLGVRRLNYVGSGYAAGLDAGHVPEEPWAVDDGLGDPVTERYTALEREVVGACAAAGVEHRAFRTGLVVGEDLGLAGFVREGAVPLFAAVHDLVREVRERLPEYFGHQPLRWFAPGGGSLGLIEVGAAADALLCLARNEPPGGVHNALAPSNLAVEKLVDQVGEAYDIPITAVADRADLTAVDRLFEARLGAFAEFFTARTTFRPTARCGPESAVTPELLRSLRRAQDLAARAGARHVAETRMGARRRTIDVHGQPLTYEVCGGDGPVLVVLNALGQGPGFWYRLVDRLADRYRVVLWEPRGTDSPVSVVLGDQVNDLAEVLRHEGVEECDLLGWCTGPKVAVEFARRRPGAVRSMVLLNGSFRATGRVGDPDTPYERNLEALCRMVGGQPQLARSMLRMFGMREEFDPSADPHELAAQVLALPNTTLAEELRHPFRSPEALVNYARQLLDFWAHDSLADAGSIRTPMLFVGSELDTVASPERFEQSAAAFPNARHVRIDGATHYVMHDRPDLVATIVDGFLRGHERPLDRAGGVHWAGSPALVGDRS</sequence>
<keyword evidence="2" id="KW-0378">Hydrolase</keyword>
<dbReference type="GO" id="GO:0016787">
    <property type="term" value="F:hydrolase activity"/>
    <property type="evidence" value="ECO:0007669"/>
    <property type="project" value="UniProtKB-KW"/>
</dbReference>
<accession>W7IM81</accession>
<feature type="domain" description="AB hydrolase-1" evidence="1">
    <location>
        <begin position="389"/>
        <end position="633"/>
    </location>
</feature>
<dbReference type="Gene3D" id="3.40.50.720">
    <property type="entry name" value="NAD(P)-binding Rossmann-like Domain"/>
    <property type="match status" value="1"/>
</dbReference>
<proteinExistence type="predicted"/>
<comment type="caution">
    <text evidence="2">The sequence shown here is derived from an EMBL/GenBank/DDBJ whole genome shotgun (WGS) entry which is preliminary data.</text>
</comment>
<evidence type="ECO:0000313" key="2">
    <source>
        <dbReference type="EMBL" id="EWC61483.1"/>
    </source>
</evidence>
<dbReference type="Pfam" id="PF00561">
    <property type="entry name" value="Abhydrolase_1"/>
    <property type="match status" value="1"/>
</dbReference>
<dbReference type="InterPro" id="IPR050266">
    <property type="entry name" value="AB_hydrolase_sf"/>
</dbReference>
<dbReference type="eggNOG" id="COG0596">
    <property type="taxonomic scope" value="Bacteria"/>
</dbReference>
<dbReference type="PANTHER" id="PTHR43798">
    <property type="entry name" value="MONOACYLGLYCEROL LIPASE"/>
    <property type="match status" value="1"/>
</dbReference>
<dbReference type="STRING" id="909613.UO65_3221"/>
<dbReference type="InterPro" id="IPR000073">
    <property type="entry name" value="AB_hydrolase_1"/>
</dbReference>
<dbReference type="SUPFAM" id="SSF53474">
    <property type="entry name" value="alpha/beta-Hydrolases"/>
    <property type="match status" value="1"/>
</dbReference>
<dbReference type="OrthoDB" id="63519at2"/>